<reference evidence="1" key="2">
    <citation type="journal article" date="2015" name="Data Brief">
        <title>Shoot transcriptome of the giant reed, Arundo donax.</title>
        <authorList>
            <person name="Barrero R.A."/>
            <person name="Guerrero F.D."/>
            <person name="Moolhuijzen P."/>
            <person name="Goolsby J.A."/>
            <person name="Tidwell J."/>
            <person name="Bellgard S.E."/>
            <person name="Bellgard M.I."/>
        </authorList>
    </citation>
    <scope>NUCLEOTIDE SEQUENCE</scope>
    <source>
        <tissue evidence="1">Shoot tissue taken approximately 20 cm above the soil surface</tissue>
    </source>
</reference>
<sequence>MRCSTIFALLGHCSTILLCQVKWISSCFLLRRIS</sequence>
<organism evidence="1">
    <name type="scientific">Arundo donax</name>
    <name type="common">Giant reed</name>
    <name type="synonym">Donax arundinaceus</name>
    <dbReference type="NCBI Taxonomy" id="35708"/>
    <lineage>
        <taxon>Eukaryota</taxon>
        <taxon>Viridiplantae</taxon>
        <taxon>Streptophyta</taxon>
        <taxon>Embryophyta</taxon>
        <taxon>Tracheophyta</taxon>
        <taxon>Spermatophyta</taxon>
        <taxon>Magnoliopsida</taxon>
        <taxon>Liliopsida</taxon>
        <taxon>Poales</taxon>
        <taxon>Poaceae</taxon>
        <taxon>PACMAD clade</taxon>
        <taxon>Arundinoideae</taxon>
        <taxon>Arundineae</taxon>
        <taxon>Arundo</taxon>
    </lineage>
</organism>
<name>A0A0A9FEQ2_ARUDO</name>
<dbReference type="EMBL" id="GBRH01186381">
    <property type="protein sequence ID" value="JAE11515.1"/>
    <property type="molecule type" value="Transcribed_RNA"/>
</dbReference>
<accession>A0A0A9FEQ2</accession>
<protein>
    <submittedName>
        <fullName evidence="1">Uncharacterized protein</fullName>
    </submittedName>
</protein>
<proteinExistence type="predicted"/>
<reference evidence="1" key="1">
    <citation type="submission" date="2014-09" db="EMBL/GenBank/DDBJ databases">
        <authorList>
            <person name="Magalhaes I.L.F."/>
            <person name="Oliveira U."/>
            <person name="Santos F.R."/>
            <person name="Vidigal T.H.D.A."/>
            <person name="Brescovit A.D."/>
            <person name="Santos A.J."/>
        </authorList>
    </citation>
    <scope>NUCLEOTIDE SEQUENCE</scope>
    <source>
        <tissue evidence="1">Shoot tissue taken approximately 20 cm above the soil surface</tissue>
    </source>
</reference>
<evidence type="ECO:0000313" key="1">
    <source>
        <dbReference type="EMBL" id="JAE11515.1"/>
    </source>
</evidence>
<dbReference type="AlphaFoldDB" id="A0A0A9FEQ2"/>